<dbReference type="EMBL" id="JABCKV010000025">
    <property type="protein sequence ID" value="KAG5646154.1"/>
    <property type="molecule type" value="Genomic_DNA"/>
</dbReference>
<protein>
    <submittedName>
        <fullName evidence="2">Uncharacterized protein</fullName>
    </submittedName>
</protein>
<accession>A0A9P7KE99</accession>
<comment type="caution">
    <text evidence="2">The sequence shown here is derived from an EMBL/GenBank/DDBJ whole genome shotgun (WGS) entry which is preliminary data.</text>
</comment>
<keyword evidence="3" id="KW-1185">Reference proteome</keyword>
<evidence type="ECO:0000313" key="2">
    <source>
        <dbReference type="EMBL" id="KAG5646154.1"/>
    </source>
</evidence>
<proteinExistence type="predicted"/>
<reference evidence="2" key="2">
    <citation type="submission" date="2021-10" db="EMBL/GenBank/DDBJ databases">
        <title>Phylogenomics reveals ancestral predisposition of the termite-cultivated fungus Termitomyces towards a domesticated lifestyle.</title>
        <authorList>
            <person name="Auxier B."/>
            <person name="Grum-Grzhimaylo A."/>
            <person name="Cardenas M.E."/>
            <person name="Lodge J.D."/>
            <person name="Laessoe T."/>
            <person name="Pedersen O."/>
            <person name="Smith M.E."/>
            <person name="Kuyper T.W."/>
            <person name="Franco-Molano E.A."/>
            <person name="Baroni T.J."/>
            <person name="Aanen D.K."/>
        </authorList>
    </citation>
    <scope>NUCLEOTIDE SEQUENCE</scope>
    <source>
        <strain evidence="2">AP01</strain>
        <tissue evidence="2">Mycelium</tissue>
    </source>
</reference>
<feature type="region of interest" description="Disordered" evidence="1">
    <location>
        <begin position="38"/>
        <end position="131"/>
    </location>
</feature>
<dbReference type="Proteomes" id="UP000775547">
    <property type="component" value="Unassembled WGS sequence"/>
</dbReference>
<feature type="compositionally biased region" description="Basic and acidic residues" evidence="1">
    <location>
        <begin position="54"/>
        <end position="77"/>
    </location>
</feature>
<gene>
    <name evidence="2" type="ORF">DXG03_004207</name>
</gene>
<reference evidence="2" key="1">
    <citation type="submission" date="2020-07" db="EMBL/GenBank/DDBJ databases">
        <authorList>
            <person name="Nieuwenhuis M."/>
            <person name="Van De Peppel L.J.J."/>
        </authorList>
    </citation>
    <scope>NUCLEOTIDE SEQUENCE</scope>
    <source>
        <strain evidence="2">AP01</strain>
        <tissue evidence="2">Mycelium</tissue>
    </source>
</reference>
<name>A0A9P7KE99_9AGAR</name>
<evidence type="ECO:0000313" key="3">
    <source>
        <dbReference type="Proteomes" id="UP000775547"/>
    </source>
</evidence>
<dbReference type="AlphaFoldDB" id="A0A9P7KE99"/>
<organism evidence="2 3">
    <name type="scientific">Asterophora parasitica</name>
    <dbReference type="NCBI Taxonomy" id="117018"/>
    <lineage>
        <taxon>Eukaryota</taxon>
        <taxon>Fungi</taxon>
        <taxon>Dikarya</taxon>
        <taxon>Basidiomycota</taxon>
        <taxon>Agaricomycotina</taxon>
        <taxon>Agaricomycetes</taxon>
        <taxon>Agaricomycetidae</taxon>
        <taxon>Agaricales</taxon>
        <taxon>Tricholomatineae</taxon>
        <taxon>Lyophyllaceae</taxon>
        <taxon>Asterophora</taxon>
    </lineage>
</organism>
<sequence>MRPEHGPHALDPLASVLFAHRPQRDWRWNRASQALMTVYNSSSGDGARTPPTRTTRERVATKASYDERGEADERNGESRSLLAEDVGDRSYMRGLGEKVLMTERPSSPCSEEAPEEDDMEKGVPSEQGVSLGAGEWEMVRVLNWDWR</sequence>
<evidence type="ECO:0000256" key="1">
    <source>
        <dbReference type="SAM" id="MobiDB-lite"/>
    </source>
</evidence>